<keyword evidence="6 7" id="KW-0472">Membrane</keyword>
<evidence type="ECO:0000256" key="4">
    <source>
        <dbReference type="ARBA" id="ARBA00022692"/>
    </source>
</evidence>
<evidence type="ECO:0000313" key="9">
    <source>
        <dbReference type="EMBL" id="GIE11258.1"/>
    </source>
</evidence>
<feature type="domain" description="Major facilitator superfamily (MFS) profile" evidence="8">
    <location>
        <begin position="6"/>
        <end position="412"/>
    </location>
</feature>
<evidence type="ECO:0000256" key="7">
    <source>
        <dbReference type="SAM" id="Phobius"/>
    </source>
</evidence>
<dbReference type="InterPro" id="IPR005829">
    <property type="entry name" value="Sugar_transporter_CS"/>
</dbReference>
<reference evidence="9" key="1">
    <citation type="submission" date="2021-01" db="EMBL/GenBank/DDBJ databases">
        <title>Whole genome shotgun sequence of Actinoplanes ferrugineus NBRC 15555.</title>
        <authorList>
            <person name="Komaki H."/>
            <person name="Tamura T."/>
        </authorList>
    </citation>
    <scope>NUCLEOTIDE SEQUENCE</scope>
    <source>
        <strain evidence="9">NBRC 15555</strain>
    </source>
</reference>
<keyword evidence="4 7" id="KW-0812">Transmembrane</keyword>
<accession>A0A919IZT5</accession>
<dbReference type="PANTHER" id="PTHR23504:SF15">
    <property type="entry name" value="MAJOR FACILITATOR SUPERFAMILY (MFS) PROFILE DOMAIN-CONTAINING PROTEIN"/>
    <property type="match status" value="1"/>
</dbReference>
<dbReference type="InterPro" id="IPR001958">
    <property type="entry name" value="Tet-R_TetA/multi-R_MdtG-like"/>
</dbReference>
<dbReference type="AlphaFoldDB" id="A0A919IZT5"/>
<dbReference type="PROSITE" id="PS50850">
    <property type="entry name" value="MFS"/>
    <property type="match status" value="1"/>
</dbReference>
<keyword evidence="3" id="KW-0813">Transport</keyword>
<sequence length="420" mass="42505">MRRAPALSFLLVTVFLDMLGLGLVVPILPALLTAVTADAAGAVLWSGLLGSSFGLLQFAVAPLLGRVSDRYGRRPVLLASLGCLGVDWLAHAMTPGLWALLLFHSLAGACAGTQTVVNAYLADVVEPAERARAYGLVGAAFGLGFVAGPTIGGLLGAVDVTLPFYAAAVLCFAGAAYGWFVLPESRPGDGRTPLSLRMANPVSAIAAALSRPRAGRPGAGRPGAGRRGLGRLAYARLFADVSRMTFQSVWSFFLTFRFGWNTTHVGLVMAASALAGALFQALAVGPVVRRLGDKRAAVAGGLIGAVSLAGLAVASSPLMLYAFQALGVLGGFGSAAAQSWISRSIGDDEQGTVQGALTAIAAAAETVVPLAAGAAFGWALTAYAAPGLVFLGAAAFAVASTALLVTTPPPGSAAERSGDR</sequence>
<feature type="transmembrane region" description="Helical" evidence="7">
    <location>
        <begin position="99"/>
        <end position="121"/>
    </location>
</feature>
<dbReference type="GO" id="GO:0005886">
    <property type="term" value="C:plasma membrane"/>
    <property type="evidence" value="ECO:0007669"/>
    <property type="project" value="UniProtKB-SubCell"/>
</dbReference>
<evidence type="ECO:0000256" key="1">
    <source>
        <dbReference type="ARBA" id="ARBA00004651"/>
    </source>
</evidence>
<feature type="transmembrane region" description="Helical" evidence="7">
    <location>
        <begin position="133"/>
        <end position="158"/>
    </location>
</feature>
<feature type="transmembrane region" description="Helical" evidence="7">
    <location>
        <begin position="296"/>
        <end position="315"/>
    </location>
</feature>
<dbReference type="Gene3D" id="1.20.1250.20">
    <property type="entry name" value="MFS general substrate transporter like domains"/>
    <property type="match status" value="1"/>
</dbReference>
<dbReference type="InterPro" id="IPR011701">
    <property type="entry name" value="MFS"/>
</dbReference>
<dbReference type="PROSITE" id="PS00216">
    <property type="entry name" value="SUGAR_TRANSPORT_1"/>
    <property type="match status" value="1"/>
</dbReference>
<evidence type="ECO:0000256" key="6">
    <source>
        <dbReference type="ARBA" id="ARBA00023136"/>
    </source>
</evidence>
<dbReference type="PRINTS" id="PR01035">
    <property type="entry name" value="TCRTETA"/>
</dbReference>
<evidence type="ECO:0000259" key="8">
    <source>
        <dbReference type="PROSITE" id="PS50850"/>
    </source>
</evidence>
<organism evidence="9 10">
    <name type="scientific">Paractinoplanes ferrugineus</name>
    <dbReference type="NCBI Taxonomy" id="113564"/>
    <lineage>
        <taxon>Bacteria</taxon>
        <taxon>Bacillati</taxon>
        <taxon>Actinomycetota</taxon>
        <taxon>Actinomycetes</taxon>
        <taxon>Micromonosporales</taxon>
        <taxon>Micromonosporaceae</taxon>
        <taxon>Paractinoplanes</taxon>
    </lineage>
</organism>
<feature type="transmembrane region" description="Helical" evidence="7">
    <location>
        <begin position="384"/>
        <end position="406"/>
    </location>
</feature>
<feature type="transmembrane region" description="Helical" evidence="7">
    <location>
        <begin position="321"/>
        <end position="341"/>
    </location>
</feature>
<dbReference type="Proteomes" id="UP000598174">
    <property type="component" value="Unassembled WGS sequence"/>
</dbReference>
<dbReference type="RefSeq" id="WP_203817804.1">
    <property type="nucleotide sequence ID" value="NZ_BAAABP010000058.1"/>
</dbReference>
<dbReference type="SUPFAM" id="SSF103473">
    <property type="entry name" value="MFS general substrate transporter"/>
    <property type="match status" value="1"/>
</dbReference>
<keyword evidence="5 7" id="KW-1133">Transmembrane helix</keyword>
<gene>
    <name evidence="9" type="ORF">Afe05nite_30980</name>
</gene>
<feature type="transmembrane region" description="Helical" evidence="7">
    <location>
        <begin position="44"/>
        <end position="64"/>
    </location>
</feature>
<feature type="transmembrane region" description="Helical" evidence="7">
    <location>
        <begin position="265"/>
        <end position="284"/>
    </location>
</feature>
<dbReference type="GO" id="GO:0022857">
    <property type="term" value="F:transmembrane transporter activity"/>
    <property type="evidence" value="ECO:0007669"/>
    <property type="project" value="InterPro"/>
</dbReference>
<dbReference type="InterPro" id="IPR020846">
    <property type="entry name" value="MFS_dom"/>
</dbReference>
<proteinExistence type="inferred from homology"/>
<keyword evidence="10" id="KW-1185">Reference proteome</keyword>
<protein>
    <recommendedName>
        <fullName evidence="8">Major facilitator superfamily (MFS) profile domain-containing protein</fullName>
    </recommendedName>
</protein>
<evidence type="ECO:0000256" key="2">
    <source>
        <dbReference type="ARBA" id="ARBA00007520"/>
    </source>
</evidence>
<dbReference type="InterPro" id="IPR036259">
    <property type="entry name" value="MFS_trans_sf"/>
</dbReference>
<evidence type="ECO:0000256" key="3">
    <source>
        <dbReference type="ARBA" id="ARBA00022448"/>
    </source>
</evidence>
<feature type="transmembrane region" description="Helical" evidence="7">
    <location>
        <begin position="76"/>
        <end position="93"/>
    </location>
</feature>
<evidence type="ECO:0000256" key="5">
    <source>
        <dbReference type="ARBA" id="ARBA00022989"/>
    </source>
</evidence>
<dbReference type="EMBL" id="BOMM01000028">
    <property type="protein sequence ID" value="GIE11258.1"/>
    <property type="molecule type" value="Genomic_DNA"/>
</dbReference>
<dbReference type="PANTHER" id="PTHR23504">
    <property type="entry name" value="MAJOR FACILITATOR SUPERFAMILY DOMAIN-CONTAINING PROTEIN 10"/>
    <property type="match status" value="1"/>
</dbReference>
<evidence type="ECO:0000313" key="10">
    <source>
        <dbReference type="Proteomes" id="UP000598174"/>
    </source>
</evidence>
<dbReference type="Pfam" id="PF07690">
    <property type="entry name" value="MFS_1"/>
    <property type="match status" value="2"/>
</dbReference>
<feature type="transmembrane region" description="Helical" evidence="7">
    <location>
        <begin position="353"/>
        <end position="378"/>
    </location>
</feature>
<comment type="subcellular location">
    <subcellularLocation>
        <location evidence="1">Cell membrane</location>
        <topology evidence="1">Multi-pass membrane protein</topology>
    </subcellularLocation>
</comment>
<comment type="similarity">
    <text evidence="2">Belongs to the major facilitator superfamily. TCR/Tet family.</text>
</comment>
<feature type="transmembrane region" description="Helical" evidence="7">
    <location>
        <begin position="164"/>
        <end position="182"/>
    </location>
</feature>
<name>A0A919IZT5_9ACTN</name>
<comment type="caution">
    <text evidence="9">The sequence shown here is derived from an EMBL/GenBank/DDBJ whole genome shotgun (WGS) entry which is preliminary data.</text>
</comment>